<organism evidence="3 4">
    <name type="scientific">Lithospermum erythrorhizon</name>
    <name type="common">Purple gromwell</name>
    <name type="synonym">Lithospermum officinale var. erythrorhizon</name>
    <dbReference type="NCBI Taxonomy" id="34254"/>
    <lineage>
        <taxon>Eukaryota</taxon>
        <taxon>Viridiplantae</taxon>
        <taxon>Streptophyta</taxon>
        <taxon>Embryophyta</taxon>
        <taxon>Tracheophyta</taxon>
        <taxon>Spermatophyta</taxon>
        <taxon>Magnoliopsida</taxon>
        <taxon>eudicotyledons</taxon>
        <taxon>Gunneridae</taxon>
        <taxon>Pentapetalae</taxon>
        <taxon>asterids</taxon>
        <taxon>lamiids</taxon>
        <taxon>Boraginales</taxon>
        <taxon>Boraginaceae</taxon>
        <taxon>Boraginoideae</taxon>
        <taxon>Lithospermeae</taxon>
        <taxon>Lithospermum</taxon>
    </lineage>
</organism>
<feature type="chain" id="PRO_5043539724" description="Lipoprotein" evidence="2">
    <location>
        <begin position="22"/>
        <end position="161"/>
    </location>
</feature>
<evidence type="ECO:0000256" key="1">
    <source>
        <dbReference type="SAM" id="MobiDB-lite"/>
    </source>
</evidence>
<name>A0AAV3RJW3_LITER</name>
<accession>A0AAV3RJW3</accession>
<feature type="signal peptide" evidence="2">
    <location>
        <begin position="1"/>
        <end position="21"/>
    </location>
</feature>
<feature type="compositionally biased region" description="Basic residues" evidence="1">
    <location>
        <begin position="150"/>
        <end position="161"/>
    </location>
</feature>
<dbReference type="InterPro" id="IPR053313">
    <property type="entry name" value="RGF"/>
</dbReference>
<comment type="caution">
    <text evidence="3">The sequence shown here is derived from an EMBL/GenBank/DDBJ whole genome shotgun (WGS) entry which is preliminary data.</text>
</comment>
<gene>
    <name evidence="3" type="ORF">LIER_29645</name>
</gene>
<dbReference type="Proteomes" id="UP001454036">
    <property type="component" value="Unassembled WGS sequence"/>
</dbReference>
<evidence type="ECO:0008006" key="5">
    <source>
        <dbReference type="Google" id="ProtNLM"/>
    </source>
</evidence>
<reference evidence="3 4" key="1">
    <citation type="submission" date="2024-01" db="EMBL/GenBank/DDBJ databases">
        <title>The complete chloroplast genome sequence of Lithospermum erythrorhizon: insights into the phylogenetic relationship among Boraginaceae species and the maternal lineages of purple gromwells.</title>
        <authorList>
            <person name="Okada T."/>
            <person name="Watanabe K."/>
        </authorList>
    </citation>
    <scope>NUCLEOTIDE SEQUENCE [LARGE SCALE GENOMIC DNA]</scope>
</reference>
<protein>
    <recommendedName>
        <fullName evidence="5">Lipoprotein</fullName>
    </recommendedName>
</protein>
<keyword evidence="4" id="KW-1185">Reference proteome</keyword>
<sequence length="161" mass="18542">MKKSRVLSILLLVLSLHACSARSISFSGKQADNSQNLIKISSTHERLSAKYENSNYEDNKLNQFLVMKRNLKAHDEVKKEYNKELDEIIETTFQASQERAVEEKWKKEARRSTLLLPNGNNNAKPEETMNYSSNENEGPEEAVVMDYAQPHRKPPIHNKEP</sequence>
<dbReference type="PANTHER" id="PTHR34961:SF7">
    <property type="entry name" value="TRANSMEMBRANE PROTEIN"/>
    <property type="match status" value="1"/>
</dbReference>
<evidence type="ECO:0000256" key="2">
    <source>
        <dbReference type="SAM" id="SignalP"/>
    </source>
</evidence>
<feature type="region of interest" description="Disordered" evidence="1">
    <location>
        <begin position="112"/>
        <end position="161"/>
    </location>
</feature>
<evidence type="ECO:0000313" key="4">
    <source>
        <dbReference type="Proteomes" id="UP001454036"/>
    </source>
</evidence>
<proteinExistence type="predicted"/>
<feature type="compositionally biased region" description="Polar residues" evidence="1">
    <location>
        <begin position="118"/>
        <end position="136"/>
    </location>
</feature>
<dbReference type="EMBL" id="BAABME010010273">
    <property type="protein sequence ID" value="GAA0177018.1"/>
    <property type="molecule type" value="Genomic_DNA"/>
</dbReference>
<evidence type="ECO:0000313" key="3">
    <source>
        <dbReference type="EMBL" id="GAA0177018.1"/>
    </source>
</evidence>
<dbReference type="PANTHER" id="PTHR34961">
    <property type="entry name" value="TRANSMEMBRANE PROTEIN"/>
    <property type="match status" value="1"/>
</dbReference>
<keyword evidence="2" id="KW-0732">Signal</keyword>
<dbReference type="AlphaFoldDB" id="A0AAV3RJW3"/>